<name>A0ABU7BWN8_9TELE</name>
<proteinExistence type="predicted"/>
<accession>A0ABU7BWN8</accession>
<organism evidence="2 3">
    <name type="scientific">Ataeniobius toweri</name>
    <dbReference type="NCBI Taxonomy" id="208326"/>
    <lineage>
        <taxon>Eukaryota</taxon>
        <taxon>Metazoa</taxon>
        <taxon>Chordata</taxon>
        <taxon>Craniata</taxon>
        <taxon>Vertebrata</taxon>
        <taxon>Euteleostomi</taxon>
        <taxon>Actinopterygii</taxon>
        <taxon>Neopterygii</taxon>
        <taxon>Teleostei</taxon>
        <taxon>Neoteleostei</taxon>
        <taxon>Acanthomorphata</taxon>
        <taxon>Ovalentaria</taxon>
        <taxon>Atherinomorphae</taxon>
        <taxon>Cyprinodontiformes</taxon>
        <taxon>Goodeidae</taxon>
        <taxon>Ataeniobius</taxon>
    </lineage>
</organism>
<reference evidence="2 3" key="1">
    <citation type="submission" date="2021-07" db="EMBL/GenBank/DDBJ databases">
        <authorList>
            <person name="Palmer J.M."/>
        </authorList>
    </citation>
    <scope>NUCLEOTIDE SEQUENCE [LARGE SCALE GENOMIC DNA]</scope>
    <source>
        <strain evidence="2 3">AT_MEX2019</strain>
        <tissue evidence="2">Muscle</tissue>
    </source>
</reference>
<dbReference type="EMBL" id="JAHUTI010070314">
    <property type="protein sequence ID" value="MED6255077.1"/>
    <property type="molecule type" value="Genomic_DNA"/>
</dbReference>
<keyword evidence="3" id="KW-1185">Reference proteome</keyword>
<sequence>MKRMLRVLHNVLHFMKNSSLHNDLQRFQRSPQNRATLLYQLVELFFKSLAVIMVRDGSVAGSGGFSALRFTCLLWPGVCCSCALLLTYLCVGLLAALEGRLVPVCLEPLQPSEAMSTCSLLLLVALCCMLSFVLITLTTVHLHGAN</sequence>
<feature type="transmembrane region" description="Helical" evidence="1">
    <location>
        <begin position="74"/>
        <end position="97"/>
    </location>
</feature>
<keyword evidence="1" id="KW-1133">Transmembrane helix</keyword>
<evidence type="ECO:0000256" key="1">
    <source>
        <dbReference type="SAM" id="Phobius"/>
    </source>
</evidence>
<protein>
    <submittedName>
        <fullName evidence="2">Uncharacterized protein</fullName>
    </submittedName>
</protein>
<keyword evidence="1" id="KW-0812">Transmembrane</keyword>
<dbReference type="Proteomes" id="UP001345963">
    <property type="component" value="Unassembled WGS sequence"/>
</dbReference>
<feature type="transmembrane region" description="Helical" evidence="1">
    <location>
        <begin position="36"/>
        <end position="54"/>
    </location>
</feature>
<keyword evidence="1" id="KW-0472">Membrane</keyword>
<evidence type="ECO:0000313" key="3">
    <source>
        <dbReference type="Proteomes" id="UP001345963"/>
    </source>
</evidence>
<evidence type="ECO:0000313" key="2">
    <source>
        <dbReference type="EMBL" id="MED6255077.1"/>
    </source>
</evidence>
<gene>
    <name evidence="2" type="ORF">ATANTOWER_004348</name>
</gene>
<comment type="caution">
    <text evidence="2">The sequence shown here is derived from an EMBL/GenBank/DDBJ whole genome shotgun (WGS) entry which is preliminary data.</text>
</comment>
<feature type="transmembrane region" description="Helical" evidence="1">
    <location>
        <begin position="118"/>
        <end position="142"/>
    </location>
</feature>